<sequence>MVEAPASSGILAVDLMGPAFPWPMAVLFPRYLAGRDVYPHSLSVWCKPRETRESPVVQSLRPTFLVANPNGRHPHQSFPTFPSNPMGREQHDFCFNPCPEKPPISFLRASKKARASLYGGYPHHSQVRTLISME</sequence>
<dbReference type="EMBL" id="KZ805305">
    <property type="protein sequence ID" value="PVI07206.1"/>
    <property type="molecule type" value="Genomic_DNA"/>
</dbReference>
<organism evidence="1 2">
    <name type="scientific">Periconia macrospinosa</name>
    <dbReference type="NCBI Taxonomy" id="97972"/>
    <lineage>
        <taxon>Eukaryota</taxon>
        <taxon>Fungi</taxon>
        <taxon>Dikarya</taxon>
        <taxon>Ascomycota</taxon>
        <taxon>Pezizomycotina</taxon>
        <taxon>Dothideomycetes</taxon>
        <taxon>Pleosporomycetidae</taxon>
        <taxon>Pleosporales</taxon>
        <taxon>Massarineae</taxon>
        <taxon>Periconiaceae</taxon>
        <taxon>Periconia</taxon>
    </lineage>
</organism>
<accession>A0A2V1EA23</accession>
<dbReference type="Proteomes" id="UP000244855">
    <property type="component" value="Unassembled WGS sequence"/>
</dbReference>
<dbReference type="AlphaFoldDB" id="A0A2V1EA23"/>
<proteinExistence type="predicted"/>
<name>A0A2V1EA23_9PLEO</name>
<protein>
    <submittedName>
        <fullName evidence="1">Uncharacterized protein</fullName>
    </submittedName>
</protein>
<evidence type="ECO:0000313" key="1">
    <source>
        <dbReference type="EMBL" id="PVI07206.1"/>
    </source>
</evidence>
<keyword evidence="2" id="KW-1185">Reference proteome</keyword>
<evidence type="ECO:0000313" key="2">
    <source>
        <dbReference type="Proteomes" id="UP000244855"/>
    </source>
</evidence>
<gene>
    <name evidence="1" type="ORF">DM02DRAFT_609186</name>
</gene>
<reference evidence="1 2" key="1">
    <citation type="journal article" date="2018" name="Sci. Rep.">
        <title>Comparative genomics provides insights into the lifestyle and reveals functional heterogeneity of dark septate endophytic fungi.</title>
        <authorList>
            <person name="Knapp D.G."/>
            <person name="Nemeth J.B."/>
            <person name="Barry K."/>
            <person name="Hainaut M."/>
            <person name="Henrissat B."/>
            <person name="Johnson J."/>
            <person name="Kuo A."/>
            <person name="Lim J.H.P."/>
            <person name="Lipzen A."/>
            <person name="Nolan M."/>
            <person name="Ohm R.A."/>
            <person name="Tamas L."/>
            <person name="Grigoriev I.V."/>
            <person name="Spatafora J.W."/>
            <person name="Nagy L.G."/>
            <person name="Kovacs G.M."/>
        </authorList>
    </citation>
    <scope>NUCLEOTIDE SEQUENCE [LARGE SCALE GENOMIC DNA]</scope>
    <source>
        <strain evidence="1 2">DSE2036</strain>
    </source>
</reference>